<proteinExistence type="predicted"/>
<dbReference type="Proteomes" id="UP000184172">
    <property type="component" value="Unassembled WGS sequence"/>
</dbReference>
<sequence>MSMEEREDKIRKEIQKLIKESCAFDKVPSLEFQKFHRALLRFSFDALSVELNYEDKIISVRNSKPSNSKSLEIGDFEGAILQNVNYTDLEETLSGCVSVGAYNECFFRHLLNDLDRLRDDEEIKIA</sequence>
<accession>A0A1M6NT35</accession>
<name>A0A1M6NT35_9FLAO</name>
<dbReference type="STRING" id="797419.SAMN05216556_12638"/>
<evidence type="ECO:0000313" key="1">
    <source>
        <dbReference type="EMBL" id="SHJ98856.1"/>
    </source>
</evidence>
<keyword evidence="2" id="KW-1185">Reference proteome</keyword>
<gene>
    <name evidence="1" type="ORF">SAMN04487908_13812</name>
</gene>
<organism evidence="1 2">
    <name type="scientific">Aequorivita viscosa</name>
    <dbReference type="NCBI Taxonomy" id="797419"/>
    <lineage>
        <taxon>Bacteria</taxon>
        <taxon>Pseudomonadati</taxon>
        <taxon>Bacteroidota</taxon>
        <taxon>Flavobacteriia</taxon>
        <taxon>Flavobacteriales</taxon>
        <taxon>Flavobacteriaceae</taxon>
        <taxon>Aequorivita</taxon>
    </lineage>
</organism>
<protein>
    <submittedName>
        <fullName evidence="1">Uncharacterized protein</fullName>
    </submittedName>
</protein>
<dbReference type="EMBL" id="FQYV01000038">
    <property type="protein sequence ID" value="SHJ98856.1"/>
    <property type="molecule type" value="Genomic_DNA"/>
</dbReference>
<dbReference type="AlphaFoldDB" id="A0A1M6NT35"/>
<evidence type="ECO:0000313" key="2">
    <source>
        <dbReference type="Proteomes" id="UP000184172"/>
    </source>
</evidence>
<reference evidence="2" key="1">
    <citation type="submission" date="2016-11" db="EMBL/GenBank/DDBJ databases">
        <authorList>
            <person name="Varghese N."/>
            <person name="Submissions S."/>
        </authorList>
    </citation>
    <scope>NUCLEOTIDE SEQUENCE [LARGE SCALE GENOMIC DNA]</scope>
    <source>
        <strain evidence="2">DSM 26349</strain>
    </source>
</reference>